<evidence type="ECO:0000313" key="10">
    <source>
        <dbReference type="EMBL" id="KAE8131505.1"/>
    </source>
</evidence>
<keyword evidence="4" id="KW-0843">Virulence</keyword>
<dbReference type="SUPFAM" id="SSF51445">
    <property type="entry name" value="(Trans)glycosidases"/>
    <property type="match status" value="1"/>
</dbReference>
<dbReference type="RefSeq" id="XP_031907568.1">
    <property type="nucleotide sequence ID" value="XM_032061396.1"/>
</dbReference>
<feature type="signal peptide" evidence="7">
    <location>
        <begin position="1"/>
        <end position="21"/>
    </location>
</feature>
<dbReference type="Gene3D" id="3.20.20.80">
    <property type="entry name" value="Glycosidases"/>
    <property type="match status" value="1"/>
</dbReference>
<dbReference type="InterPro" id="IPR001223">
    <property type="entry name" value="Glyco_hydro18_cat"/>
</dbReference>
<dbReference type="PROSITE" id="PS50088">
    <property type="entry name" value="ANK_REPEAT"/>
    <property type="match status" value="2"/>
</dbReference>
<dbReference type="Gene3D" id="1.25.40.20">
    <property type="entry name" value="Ankyrin repeat-containing domain"/>
    <property type="match status" value="1"/>
</dbReference>
<dbReference type="CDD" id="cd00035">
    <property type="entry name" value="ChtBD1"/>
    <property type="match status" value="1"/>
</dbReference>
<feature type="chain" id="PRO_5024975153" description="chitinase" evidence="7">
    <location>
        <begin position="22"/>
        <end position="1467"/>
    </location>
</feature>
<dbReference type="InterPro" id="IPR018371">
    <property type="entry name" value="Chitin-binding_1_CS"/>
</dbReference>
<dbReference type="Proteomes" id="UP000325672">
    <property type="component" value="Unassembled WGS sequence"/>
</dbReference>
<evidence type="ECO:0000256" key="1">
    <source>
        <dbReference type="ARBA" id="ARBA00008682"/>
    </source>
</evidence>
<dbReference type="SUPFAM" id="SSF48403">
    <property type="entry name" value="Ankyrin repeat"/>
    <property type="match status" value="1"/>
</dbReference>
<dbReference type="InterPro" id="IPR011583">
    <property type="entry name" value="Chitinase_II/V-like_cat"/>
</dbReference>
<dbReference type="PANTHER" id="PTHR11177">
    <property type="entry name" value="CHITINASE"/>
    <property type="match status" value="1"/>
</dbReference>
<keyword evidence="11" id="KW-1185">Reference proteome</keyword>
<dbReference type="PANTHER" id="PTHR11177:SF389">
    <property type="entry name" value="CHITINASE"/>
    <property type="match status" value="1"/>
</dbReference>
<keyword evidence="5" id="KW-0040">ANK repeat</keyword>
<feature type="repeat" description="ANK" evidence="5">
    <location>
        <begin position="1340"/>
        <end position="1373"/>
    </location>
</feature>
<dbReference type="EC" id="3.2.1.14" evidence="2"/>
<dbReference type="PROSITE" id="PS50941">
    <property type="entry name" value="CHIT_BIND_I_2"/>
    <property type="match status" value="1"/>
</dbReference>
<feature type="disulfide bond" evidence="6">
    <location>
        <begin position="84"/>
        <end position="98"/>
    </location>
</feature>
<evidence type="ECO:0000313" key="11">
    <source>
        <dbReference type="Proteomes" id="UP000325672"/>
    </source>
</evidence>
<dbReference type="Pfam" id="PF00704">
    <property type="entry name" value="Glyco_hydro_18"/>
    <property type="match status" value="1"/>
</dbReference>
<evidence type="ECO:0000256" key="2">
    <source>
        <dbReference type="ARBA" id="ARBA00012729"/>
    </source>
</evidence>
<dbReference type="InterPro" id="IPR001002">
    <property type="entry name" value="Chitin-bd_1"/>
</dbReference>
<dbReference type="Gene3D" id="3.30.60.10">
    <property type="entry name" value="Endochitinase-like"/>
    <property type="match status" value="1"/>
</dbReference>
<evidence type="ECO:0000256" key="4">
    <source>
        <dbReference type="ARBA" id="ARBA00023026"/>
    </source>
</evidence>
<keyword evidence="3 6" id="KW-0147">Chitin-binding</keyword>
<dbReference type="SMART" id="SM00248">
    <property type="entry name" value="ANK"/>
    <property type="match status" value="8"/>
</dbReference>
<feature type="disulfide bond" evidence="6">
    <location>
        <begin position="79"/>
        <end position="91"/>
    </location>
</feature>
<dbReference type="InterPro" id="IPR002110">
    <property type="entry name" value="Ankyrin_rpt"/>
</dbReference>
<feature type="domain" description="Chitin-binding type-1" evidence="8">
    <location>
        <begin position="55"/>
        <end position="117"/>
    </location>
</feature>
<evidence type="ECO:0000256" key="6">
    <source>
        <dbReference type="PROSITE-ProRule" id="PRU00261"/>
    </source>
</evidence>
<dbReference type="Pfam" id="PF00187">
    <property type="entry name" value="Chitin_bind_1"/>
    <property type="match status" value="1"/>
</dbReference>
<dbReference type="GO" id="GO:0008843">
    <property type="term" value="F:endochitinase activity"/>
    <property type="evidence" value="ECO:0007669"/>
    <property type="project" value="UniProtKB-EC"/>
</dbReference>
<dbReference type="SUPFAM" id="SSF57016">
    <property type="entry name" value="Plant lectins/antimicrobial peptides"/>
    <property type="match status" value="1"/>
</dbReference>
<dbReference type="SMART" id="SM00636">
    <property type="entry name" value="Glyco_18"/>
    <property type="match status" value="1"/>
</dbReference>
<dbReference type="GO" id="GO:0008061">
    <property type="term" value="F:chitin binding"/>
    <property type="evidence" value="ECO:0007669"/>
    <property type="project" value="UniProtKB-UniRule"/>
</dbReference>
<sequence>MLPRIALALLAGLGFVTAAIADTYCSTDVPCEIGCCGRNNVCGLGPDYCAEDKCISNCGAKAECNPGHWADKYVNATTCPLNVCCSDFGFCGTTEEFCGNKTVTRPSYDPRSYPTGCLLAYLLRFVSIDPDTFEVIPAVQGDKQLYPQLEALQARDLGQELWLSIGGWDFSDDGQPMVTTFSDLVGADTKKQNVFFSSLTNFMATWGFTGVDIDWEYPAADDRNGRSSDYKNFPKFMSNLKKAMSNYQFGLSVTLPTSYWSVDWFNFMSYDLHGTWDMGNKWTGAYLDAHTNLTEIKTALDLLWRNDIKPSKVNMGMAFYGRSVTLASPITAGVLFNNEISQIINENEITPILYKDAAVKTITWNNDQWVSYDDEDIWKLKAEFAKSQCLGGVLVWSVDNDDSNHTYSTGLAAALGIKLTNNDKSQDQYCRFTNCGEVCPSGFTEVAWADKKKDLMLDSTTCPPGKSQTQTLCCPTSTEAPTCRWRGFHNNECQWTESCHDDLTCPAGYANFVSGTNYNYCCKGDTGPPDIFTNCDWHGHGVTFPNEKYCSTNCPAGSTRVAEQVINTMWGKKQTANTEDCLYGNEAYCCSGAKNASFSSFARRDLSSPEKPTDQGTVLTYLLPIMAVWITSQFPREDLSRIWKNRTTEYGYKNEAANVTTIEAGIYGAVDSWTGTPLYSPNPLLVQTLCNIAESSKGIQRLVAATDVLCLDGDYEPARSSALSTRAVTVLSMDDCSANGNQPTISLIINGILNGELSLHYLRWINAQGRQGHTHGTDRWIVFHLHIQLNRRTFYERADTWVPGVTTLDVYHSQTITRPSVVTRGRRADFRAQYQYTSSYARGSFNNGDLQNYNARSAAIACPINGNRRWYVGVGRADAIRELEAGTSLPTGYAELLNSFGLWMHQQGIFSERNLRRIFPNLPTRDSGFQVLINAADYFHPEPGAFDENWMPDGSRAPRLPHNDGSKMYETEYGELLAEMVKANDKWMVRQYIEIHPKAGLYSSESLDMDVIFIACEYGSLDTLRVLLDHYHTHIDSPDTESLEQGGISLLGIACRLAQLDTVRFLLDSQPPLGTVEPGDGLCETALLSAATSLSDVGFDWERCQFPERSWVRDSVARSEALIHLLLDRGASARDASYQLVARLINAGADVHRRQMPLNQMNNYGGSDLPRDVTALHRGGLFWNAPGIRALLDHRGSNADIADMVSIRDSDGRLPLHWAAMGPDPLAEDMLLENEVLPRIVDTFKLLLEGKQSTVNIQDNLGRTALFYAVSAHAKCISSHSYILARFLCEHGADASLADTDGKTVLHELALASHAGDPMNPALLDLMLSHGAGINHADIDGSTVLHLMAKNLRQVNATSFLISRGADVNARDSQGNTPLHTATMTGVYFARLTREGKTERTTPDERIKLHEEVIAILLEAGGSSLMDQPNAAGKSPRQLLKETRSRWYMDEERMRRINAERASYPDF</sequence>
<dbReference type="PROSITE" id="PS00026">
    <property type="entry name" value="CHIT_BIND_I_1"/>
    <property type="match status" value="1"/>
</dbReference>
<reference evidence="10 11" key="1">
    <citation type="submission" date="2019-04" db="EMBL/GenBank/DDBJ databases">
        <title>Friends and foes A comparative genomics study of 23 Aspergillus species from section Flavi.</title>
        <authorList>
            <consortium name="DOE Joint Genome Institute"/>
            <person name="Kjaerbolling I."/>
            <person name="Vesth T."/>
            <person name="Frisvad J.C."/>
            <person name="Nybo J.L."/>
            <person name="Theobald S."/>
            <person name="Kildgaard S."/>
            <person name="Isbrandt T."/>
            <person name="Kuo A."/>
            <person name="Sato A."/>
            <person name="Lyhne E.K."/>
            <person name="Kogle M.E."/>
            <person name="Wiebenga A."/>
            <person name="Kun R.S."/>
            <person name="Lubbers R.J."/>
            <person name="Makela M.R."/>
            <person name="Barry K."/>
            <person name="Chovatia M."/>
            <person name="Clum A."/>
            <person name="Daum C."/>
            <person name="Haridas S."/>
            <person name="He G."/>
            <person name="LaButti K."/>
            <person name="Lipzen A."/>
            <person name="Mondo S."/>
            <person name="Riley R."/>
            <person name="Salamov A."/>
            <person name="Simmons B.A."/>
            <person name="Magnuson J.K."/>
            <person name="Henrissat B."/>
            <person name="Mortensen U.H."/>
            <person name="Larsen T.O."/>
            <person name="Devries R.P."/>
            <person name="Grigoriev I.V."/>
            <person name="Machida M."/>
            <person name="Baker S.E."/>
            <person name="Andersen M.R."/>
        </authorList>
    </citation>
    <scope>NUCLEOTIDE SEQUENCE [LARGE SCALE GENOMIC DNA]</scope>
    <source>
        <strain evidence="10 11">CBS 117625</strain>
    </source>
</reference>
<dbReference type="InterPro" id="IPR050314">
    <property type="entry name" value="Glycosyl_Hydrlase_18"/>
</dbReference>
<dbReference type="GO" id="GO:0005975">
    <property type="term" value="P:carbohydrate metabolic process"/>
    <property type="evidence" value="ECO:0007669"/>
    <property type="project" value="InterPro"/>
</dbReference>
<proteinExistence type="inferred from homology"/>
<dbReference type="OrthoDB" id="4506528at2759"/>
<dbReference type="GO" id="GO:0006032">
    <property type="term" value="P:chitin catabolic process"/>
    <property type="evidence" value="ECO:0007669"/>
    <property type="project" value="TreeGrafter"/>
</dbReference>
<dbReference type="InterPro" id="IPR036770">
    <property type="entry name" value="Ankyrin_rpt-contain_sf"/>
</dbReference>
<keyword evidence="6" id="KW-1015">Disulfide bond</keyword>
<feature type="repeat" description="ANK" evidence="5">
    <location>
        <begin position="1301"/>
        <end position="1339"/>
    </location>
</feature>
<evidence type="ECO:0000256" key="7">
    <source>
        <dbReference type="SAM" id="SignalP"/>
    </source>
</evidence>
<comment type="caution">
    <text evidence="6">Lacks conserved residue(s) required for the propagation of feature annotation.</text>
</comment>
<gene>
    <name evidence="10" type="ORF">BDV38DRAFT_290072</name>
</gene>
<dbReference type="CDD" id="cd06922">
    <property type="entry name" value="ChtBD1_GH18_1"/>
    <property type="match status" value="1"/>
</dbReference>
<keyword evidence="7" id="KW-0732">Signal</keyword>
<feature type="domain" description="GH18" evidence="9">
    <location>
        <begin position="91"/>
        <end position="418"/>
    </location>
</feature>
<accession>A0A5N6SAA4</accession>
<dbReference type="EMBL" id="ML743657">
    <property type="protein sequence ID" value="KAE8131505.1"/>
    <property type="molecule type" value="Genomic_DNA"/>
</dbReference>
<dbReference type="PROSITE" id="PS50297">
    <property type="entry name" value="ANK_REP_REGION"/>
    <property type="match status" value="1"/>
</dbReference>
<evidence type="ECO:0000256" key="3">
    <source>
        <dbReference type="ARBA" id="ARBA00022669"/>
    </source>
</evidence>
<evidence type="ECO:0000256" key="5">
    <source>
        <dbReference type="PROSITE-ProRule" id="PRU00023"/>
    </source>
</evidence>
<dbReference type="InterPro" id="IPR017853">
    <property type="entry name" value="GH"/>
</dbReference>
<protein>
    <recommendedName>
        <fullName evidence="2">chitinase</fullName>
        <ecNumber evidence="2">3.2.1.14</ecNumber>
    </recommendedName>
</protein>
<dbReference type="InterPro" id="IPR029070">
    <property type="entry name" value="Chitinase_insertion_sf"/>
</dbReference>
<dbReference type="GeneID" id="43645606"/>
<dbReference type="InterPro" id="IPR036861">
    <property type="entry name" value="Endochitinase-like_sf"/>
</dbReference>
<dbReference type="Pfam" id="PF12796">
    <property type="entry name" value="Ank_2"/>
    <property type="match status" value="1"/>
</dbReference>
<comment type="similarity">
    <text evidence="1">Belongs to the glycosyl hydrolase 18 family. Chitinase class V subfamily.</text>
</comment>
<dbReference type="Gene3D" id="3.10.50.10">
    <property type="match status" value="1"/>
</dbReference>
<name>A0A5N6SAA4_ASPPS</name>
<evidence type="ECO:0000259" key="9">
    <source>
        <dbReference type="PROSITE" id="PS51910"/>
    </source>
</evidence>
<dbReference type="SMART" id="SM00270">
    <property type="entry name" value="ChtBD1"/>
    <property type="match status" value="1"/>
</dbReference>
<organism evidence="10 11">
    <name type="scientific">Aspergillus pseudotamarii</name>
    <dbReference type="NCBI Taxonomy" id="132259"/>
    <lineage>
        <taxon>Eukaryota</taxon>
        <taxon>Fungi</taxon>
        <taxon>Dikarya</taxon>
        <taxon>Ascomycota</taxon>
        <taxon>Pezizomycotina</taxon>
        <taxon>Eurotiomycetes</taxon>
        <taxon>Eurotiomycetidae</taxon>
        <taxon>Eurotiales</taxon>
        <taxon>Aspergillaceae</taxon>
        <taxon>Aspergillus</taxon>
        <taxon>Aspergillus subgen. Circumdati</taxon>
    </lineage>
</organism>
<dbReference type="GO" id="GO:0005576">
    <property type="term" value="C:extracellular region"/>
    <property type="evidence" value="ECO:0007669"/>
    <property type="project" value="TreeGrafter"/>
</dbReference>
<dbReference type="PROSITE" id="PS51910">
    <property type="entry name" value="GH18_2"/>
    <property type="match status" value="1"/>
</dbReference>
<evidence type="ECO:0000259" key="8">
    <source>
        <dbReference type="PROSITE" id="PS50941"/>
    </source>
</evidence>